<gene>
    <name evidence="2" type="ORF">A2438_02580</name>
</gene>
<comment type="caution">
    <text evidence="2">The sequence shown here is derived from an EMBL/GenBank/DDBJ whole genome shotgun (WGS) entry which is preliminary data.</text>
</comment>
<evidence type="ECO:0000313" key="2">
    <source>
        <dbReference type="EMBL" id="OGC40154.1"/>
    </source>
</evidence>
<accession>A0A1F4U5C3</accession>
<organism evidence="2 3">
    <name type="scientific">candidate division WOR-1 bacterium RIFOXYC2_FULL_46_14</name>
    <dbReference type="NCBI Taxonomy" id="1802587"/>
    <lineage>
        <taxon>Bacteria</taxon>
        <taxon>Bacillati</taxon>
        <taxon>Saganbacteria</taxon>
    </lineage>
</organism>
<evidence type="ECO:0000313" key="3">
    <source>
        <dbReference type="Proteomes" id="UP000179242"/>
    </source>
</evidence>
<dbReference type="EMBL" id="MEUJ01000004">
    <property type="protein sequence ID" value="OGC40154.1"/>
    <property type="molecule type" value="Genomic_DNA"/>
</dbReference>
<dbReference type="SUPFAM" id="SSF81301">
    <property type="entry name" value="Nucleotidyltransferase"/>
    <property type="match status" value="1"/>
</dbReference>
<dbReference type="Proteomes" id="UP000179242">
    <property type="component" value="Unassembled WGS sequence"/>
</dbReference>
<dbReference type="Gene3D" id="3.30.460.40">
    <property type="match status" value="1"/>
</dbReference>
<dbReference type="InterPro" id="IPR043519">
    <property type="entry name" value="NT_sf"/>
</dbReference>
<proteinExistence type="predicted"/>
<dbReference type="Pfam" id="PF19502">
    <property type="entry name" value="DUF6036"/>
    <property type="match status" value="1"/>
</dbReference>
<name>A0A1F4U5C3_UNCSA</name>
<dbReference type="InterPro" id="IPR045792">
    <property type="entry name" value="DUF6036"/>
</dbReference>
<reference evidence="2 3" key="1">
    <citation type="journal article" date="2016" name="Nat. Commun.">
        <title>Thousands of microbial genomes shed light on interconnected biogeochemical processes in an aquifer system.</title>
        <authorList>
            <person name="Anantharaman K."/>
            <person name="Brown C.T."/>
            <person name="Hug L.A."/>
            <person name="Sharon I."/>
            <person name="Castelle C.J."/>
            <person name="Probst A.J."/>
            <person name="Thomas B.C."/>
            <person name="Singh A."/>
            <person name="Wilkins M.J."/>
            <person name="Karaoz U."/>
            <person name="Brodie E.L."/>
            <person name="Williams K.H."/>
            <person name="Hubbard S.S."/>
            <person name="Banfield J.F."/>
        </authorList>
    </citation>
    <scope>NUCLEOTIDE SEQUENCE [LARGE SCALE GENOMIC DNA]</scope>
</reference>
<feature type="domain" description="DUF6036" evidence="1">
    <location>
        <begin position="11"/>
        <end position="153"/>
    </location>
</feature>
<dbReference type="AlphaFoldDB" id="A0A1F4U5C3"/>
<sequence length="161" mass="18598">MYYLEVFNKLNKAKVRYLVVGGVALVLHGVVRLTADLDLFVDLEENNLNKLLKALAELGYKPRLPVSPTDFANRAIRENWIKEKNMLVFTFLHSKDDFKVIDVFVNEPIPFDRAYSNRQTLKAQGVTIKTISFKDLIALKKISAREQDLKDIEMLEELNKK</sequence>
<evidence type="ECO:0000259" key="1">
    <source>
        <dbReference type="Pfam" id="PF19502"/>
    </source>
</evidence>
<protein>
    <recommendedName>
        <fullName evidence="1">DUF6036 domain-containing protein</fullName>
    </recommendedName>
</protein>